<keyword evidence="5" id="KW-1185">Reference proteome</keyword>
<dbReference type="OrthoDB" id="429427at2759"/>
<sequence length="738" mass="85571">MINRKNRNIRTKTDNDDEDSLQVPVAKIAKKKNRNNKSVLSFGNEEEEDETFKVTKSSASRRLAQSKSKQLLLNQLTTISSPSYTKEHLSELRANTPVMPLSFQIRDQDNVIAEKFPSTLGSGQISGIPDASAIHAAKKKREMLRQKSAFLDYIPLDDNTDVDSMSEKKIESRLVREDDEIGDADEELGQYGEEKLPLGKRAEKEHQRLKKAGIKEMLMEVDFEDEDDEIMQWEMEQIKKGGHSLKTSTNQPQSKKPTVNISIPTVTSIKSISEVQTILEQKMNDLQYLHSTHQSELIQIQKNIGGLVKSSEQMENELQTTKKRYMYFQELKTFVENLVEFLDDKFPTLEKLESDINATLKERIELIMKRIMEDDSDDLVLFSNDYQDKFNLNEYVEQQQEIDEFGRVKPPASVSFNVSNTDRQRRRQQRDKRRSKRLQRDMEDEVKMEEGLSTDDELGGSAEKDIATKIDEIAYHKTKLFEDVIDDFKFIYLVKSKFDTWKREFSEDYTKAYGDLSLPGVFEFYVRYEMLLWETFMGHSDFDKMEWYQTIFGVNDINSSSDISENDDKLLTKIVEKVIIPRAIHLAKVLNPYSSKETKSAIEFCKSMLKFVDKNSPKFKDFTSAISSSLHNAVLAIKHPDAFSLRKSEMDEDALVSRDRFFWRRYKLMKNIILWKDYIQEDFVRPLVTENLIDQCALRILDASPANAIKFQKILEIVPSEWFSPPTLEKIARGAVGI</sequence>
<proteinExistence type="predicted"/>
<feature type="compositionally biased region" description="Basic residues" evidence="3">
    <location>
        <begin position="424"/>
        <end position="437"/>
    </location>
</feature>
<feature type="region of interest" description="Disordered" evidence="3">
    <location>
        <begin position="410"/>
        <end position="458"/>
    </location>
</feature>
<dbReference type="GO" id="GO:0003677">
    <property type="term" value="F:DNA binding"/>
    <property type="evidence" value="ECO:0007669"/>
    <property type="project" value="InterPro"/>
</dbReference>
<gene>
    <name evidence="4" type="ORF">CPELLU_LOCUS9960</name>
</gene>
<dbReference type="Proteomes" id="UP000789759">
    <property type="component" value="Unassembled WGS sequence"/>
</dbReference>
<evidence type="ECO:0000256" key="3">
    <source>
        <dbReference type="SAM" id="MobiDB-lite"/>
    </source>
</evidence>
<comment type="subcellular location">
    <subcellularLocation>
        <location evidence="1">Nucleus</location>
    </subcellularLocation>
</comment>
<evidence type="ECO:0000256" key="1">
    <source>
        <dbReference type="ARBA" id="ARBA00004123"/>
    </source>
</evidence>
<dbReference type="Pfam" id="PF15458">
    <property type="entry name" value="NTR2"/>
    <property type="match status" value="1"/>
</dbReference>
<dbReference type="InterPro" id="IPR028211">
    <property type="entry name" value="Ntr2"/>
</dbReference>
<dbReference type="PANTHER" id="PTHR12214:SF0">
    <property type="entry name" value="LD29489P"/>
    <property type="match status" value="1"/>
</dbReference>
<dbReference type="GO" id="GO:0071008">
    <property type="term" value="C:U2-type post-mRNA release spliceosomal complex"/>
    <property type="evidence" value="ECO:0007669"/>
    <property type="project" value="InterPro"/>
</dbReference>
<dbReference type="EMBL" id="CAJVQA010007960">
    <property type="protein sequence ID" value="CAG8664457.1"/>
    <property type="molecule type" value="Genomic_DNA"/>
</dbReference>
<dbReference type="GO" id="GO:0000390">
    <property type="term" value="P:spliceosomal complex disassembly"/>
    <property type="evidence" value="ECO:0007669"/>
    <property type="project" value="InterPro"/>
</dbReference>
<accession>A0A9N9H7D8</accession>
<name>A0A9N9H7D8_9GLOM</name>
<organism evidence="4 5">
    <name type="scientific">Cetraspora pellucida</name>
    <dbReference type="NCBI Taxonomy" id="1433469"/>
    <lineage>
        <taxon>Eukaryota</taxon>
        <taxon>Fungi</taxon>
        <taxon>Fungi incertae sedis</taxon>
        <taxon>Mucoromycota</taxon>
        <taxon>Glomeromycotina</taxon>
        <taxon>Glomeromycetes</taxon>
        <taxon>Diversisporales</taxon>
        <taxon>Gigasporaceae</taxon>
        <taxon>Cetraspora</taxon>
    </lineage>
</organism>
<evidence type="ECO:0000313" key="4">
    <source>
        <dbReference type="EMBL" id="CAG8664457.1"/>
    </source>
</evidence>
<dbReference type="InterPro" id="IPR012890">
    <property type="entry name" value="GCFC2-like"/>
</dbReference>
<evidence type="ECO:0000313" key="5">
    <source>
        <dbReference type="Proteomes" id="UP000789759"/>
    </source>
</evidence>
<feature type="compositionally biased region" description="Acidic residues" evidence="3">
    <location>
        <begin position="442"/>
        <end position="458"/>
    </location>
</feature>
<dbReference type="PANTHER" id="PTHR12214">
    <property type="entry name" value="GC-RICH SEQUENCE DNA-BINDING FACTOR"/>
    <property type="match status" value="1"/>
</dbReference>
<dbReference type="AlphaFoldDB" id="A0A9N9H7D8"/>
<comment type="caution">
    <text evidence="4">The sequence shown here is derived from an EMBL/GenBank/DDBJ whole genome shotgun (WGS) entry which is preliminary data.</text>
</comment>
<keyword evidence="2" id="KW-0539">Nucleus</keyword>
<reference evidence="4" key="1">
    <citation type="submission" date="2021-06" db="EMBL/GenBank/DDBJ databases">
        <authorList>
            <person name="Kallberg Y."/>
            <person name="Tangrot J."/>
            <person name="Rosling A."/>
        </authorList>
    </citation>
    <scope>NUCLEOTIDE SEQUENCE</scope>
    <source>
        <strain evidence="4">FL966</strain>
    </source>
</reference>
<evidence type="ECO:0000256" key="2">
    <source>
        <dbReference type="ARBA" id="ARBA00023242"/>
    </source>
</evidence>
<protein>
    <submittedName>
        <fullName evidence="4">4544_t:CDS:1</fullName>
    </submittedName>
</protein>